<protein>
    <submittedName>
        <fullName evidence="1">Uncharacterized protein</fullName>
    </submittedName>
</protein>
<gene>
    <name evidence="1" type="ORF">NSPZN2_30560</name>
</gene>
<dbReference type="EMBL" id="CAJNBJ010000016">
    <property type="protein sequence ID" value="CAE6759253.1"/>
    <property type="molecule type" value="Genomic_DNA"/>
</dbReference>
<proteinExistence type="predicted"/>
<evidence type="ECO:0000313" key="2">
    <source>
        <dbReference type="Proteomes" id="UP000675880"/>
    </source>
</evidence>
<keyword evidence="2" id="KW-1185">Reference proteome</keyword>
<name>A0ABM8RL65_9BACT</name>
<evidence type="ECO:0000313" key="1">
    <source>
        <dbReference type="EMBL" id="CAE6759253.1"/>
    </source>
</evidence>
<dbReference type="RefSeq" id="WP_213042709.1">
    <property type="nucleotide sequence ID" value="NZ_CAJNBJ010000016.1"/>
</dbReference>
<sequence length="75" mass="8827">MTLTMPDALRLLELFHQRDYAQARPHLYVKSLKSNNWVRPKGMRVIPSNLDIEVLGLESEQWETIPFKDVSFGLW</sequence>
<accession>A0ABM8RL65</accession>
<organism evidence="1 2">
    <name type="scientific">Nitrospira defluvii</name>
    <dbReference type="NCBI Taxonomy" id="330214"/>
    <lineage>
        <taxon>Bacteria</taxon>
        <taxon>Pseudomonadati</taxon>
        <taxon>Nitrospirota</taxon>
        <taxon>Nitrospiria</taxon>
        <taxon>Nitrospirales</taxon>
        <taxon>Nitrospiraceae</taxon>
        <taxon>Nitrospira</taxon>
    </lineage>
</organism>
<dbReference type="Proteomes" id="UP000675880">
    <property type="component" value="Unassembled WGS sequence"/>
</dbReference>
<reference evidence="1 2" key="1">
    <citation type="submission" date="2021-02" db="EMBL/GenBank/DDBJ databases">
        <authorList>
            <person name="Han P."/>
        </authorList>
    </citation>
    <scope>NUCLEOTIDE SEQUENCE [LARGE SCALE GENOMIC DNA]</scope>
    <source>
        <strain evidence="1">Candidatus Nitrospira sp. ZN2</strain>
    </source>
</reference>
<comment type="caution">
    <text evidence="1">The sequence shown here is derived from an EMBL/GenBank/DDBJ whole genome shotgun (WGS) entry which is preliminary data.</text>
</comment>